<evidence type="ECO:0000313" key="6">
    <source>
        <dbReference type="Proteomes" id="UP001242995"/>
    </source>
</evidence>
<dbReference type="EMBL" id="JAUSRG010000021">
    <property type="protein sequence ID" value="MDP9907469.1"/>
    <property type="molecule type" value="Genomic_DNA"/>
</dbReference>
<feature type="transmembrane region" description="Helical" evidence="2">
    <location>
        <begin position="52"/>
        <end position="76"/>
    </location>
</feature>
<dbReference type="Proteomes" id="UP001230951">
    <property type="component" value="Unassembled WGS sequence"/>
</dbReference>
<sequence length="395" mass="41379">MSDVSESVPVSAGPPAGPQGATGGWSAVVGYLGGIRDVVVLEMKQRLRSRGWYIMLGIWFFVIAVVTWLTWLAWNASMEARRSTLPASALAPQDGAGSMIFEVVLAFVLLFALLVAPALSAHAINGDRAGGTLAILQITLLTPGQILWGKFCAGWLAALAFLATSAPFLVFGMFQGGLTPGHVVVSLLMLAVELAVVCGIGVGISALAGRPLFSIVVTYLVVAALVVGSLISFGLGSQLAQGTVLANSPVGRGVLYAPVQPNQQPTEPAQPAYTCEGPLVEHPAVRTERVAWMLALNPYVVVADAIPYPDRSGTAFYSVGMIEGISQGARSALAGPEHSYLCANGVPQPQYLKQTTPLWPLGLGLQLVLAGLLMWLGWRSLRTPAGRLASGTRLA</sequence>
<comment type="caution">
    <text evidence="3">The sequence shown here is derived from an EMBL/GenBank/DDBJ whole genome shotgun (WGS) entry which is preliminary data.</text>
</comment>
<gene>
    <name evidence="3" type="ORF">J2S90_004461</name>
    <name evidence="4" type="ORF">J2S93_004324</name>
</gene>
<evidence type="ECO:0000313" key="3">
    <source>
        <dbReference type="EMBL" id="MDP9907469.1"/>
    </source>
</evidence>
<feature type="transmembrane region" description="Helical" evidence="2">
    <location>
        <begin position="212"/>
        <end position="235"/>
    </location>
</feature>
<dbReference type="AlphaFoldDB" id="A0AAW8DMA3"/>
<reference evidence="3 5" key="1">
    <citation type="submission" date="2023-07" db="EMBL/GenBank/DDBJ databases">
        <title>Sorghum-associated microbial communities from plants grown in Nebraska, USA.</title>
        <authorList>
            <person name="Schachtman D."/>
        </authorList>
    </citation>
    <scope>NUCLEOTIDE SEQUENCE</scope>
    <source>
        <strain evidence="3">DS1006</strain>
        <strain evidence="4 5">DS1016</strain>
    </source>
</reference>
<keyword evidence="2" id="KW-0812">Transmembrane</keyword>
<protein>
    <submittedName>
        <fullName evidence="3">ABC-type transport system involved in multi-copper enzyme maturation permease subunit</fullName>
    </submittedName>
</protein>
<keyword evidence="5" id="KW-1185">Reference proteome</keyword>
<dbReference type="GO" id="GO:0005886">
    <property type="term" value="C:plasma membrane"/>
    <property type="evidence" value="ECO:0007669"/>
    <property type="project" value="UniProtKB-SubCell"/>
</dbReference>
<dbReference type="GO" id="GO:0140359">
    <property type="term" value="F:ABC-type transporter activity"/>
    <property type="evidence" value="ECO:0007669"/>
    <property type="project" value="InterPro"/>
</dbReference>
<feature type="transmembrane region" description="Helical" evidence="2">
    <location>
        <begin position="358"/>
        <end position="378"/>
    </location>
</feature>
<evidence type="ECO:0000256" key="1">
    <source>
        <dbReference type="SAM" id="MobiDB-lite"/>
    </source>
</evidence>
<feature type="transmembrane region" description="Helical" evidence="2">
    <location>
        <begin position="154"/>
        <end position="171"/>
    </location>
</feature>
<feature type="transmembrane region" description="Helical" evidence="2">
    <location>
        <begin position="183"/>
        <end position="206"/>
    </location>
</feature>
<feature type="region of interest" description="Disordered" evidence="1">
    <location>
        <begin position="1"/>
        <end position="20"/>
    </location>
</feature>
<evidence type="ECO:0000313" key="4">
    <source>
        <dbReference type="EMBL" id="MDQ0182867.1"/>
    </source>
</evidence>
<dbReference type="Pfam" id="PF12679">
    <property type="entry name" value="ABC2_membrane_2"/>
    <property type="match status" value="1"/>
</dbReference>
<dbReference type="Proteomes" id="UP001242995">
    <property type="component" value="Unassembled WGS sequence"/>
</dbReference>
<proteinExistence type="predicted"/>
<organism evidence="3 6">
    <name type="scientific">Arthrobacter bambusae</name>
    <dbReference type="NCBI Taxonomy" id="1338426"/>
    <lineage>
        <taxon>Bacteria</taxon>
        <taxon>Bacillati</taxon>
        <taxon>Actinomycetota</taxon>
        <taxon>Actinomycetes</taxon>
        <taxon>Micrococcales</taxon>
        <taxon>Micrococcaceae</taxon>
        <taxon>Arthrobacter</taxon>
    </lineage>
</organism>
<evidence type="ECO:0000313" key="5">
    <source>
        <dbReference type="Proteomes" id="UP001230951"/>
    </source>
</evidence>
<dbReference type="PANTHER" id="PTHR43471:SF12">
    <property type="entry name" value="HYPOTHETICAL MEMBRANE PROTEIN, CONSERVED"/>
    <property type="match status" value="1"/>
</dbReference>
<dbReference type="RefSeq" id="WP_306964161.1">
    <property type="nucleotide sequence ID" value="NZ_JAUSRG010000021.1"/>
</dbReference>
<dbReference type="PANTHER" id="PTHR43471">
    <property type="entry name" value="ABC TRANSPORTER PERMEASE"/>
    <property type="match status" value="1"/>
</dbReference>
<keyword evidence="2" id="KW-1133">Transmembrane helix</keyword>
<accession>A0AAW8DMA3</accession>
<name>A0AAW8DMA3_9MICC</name>
<feature type="transmembrane region" description="Helical" evidence="2">
    <location>
        <begin position="96"/>
        <end position="119"/>
    </location>
</feature>
<keyword evidence="2" id="KW-0472">Membrane</keyword>
<evidence type="ECO:0000256" key="2">
    <source>
        <dbReference type="SAM" id="Phobius"/>
    </source>
</evidence>
<dbReference type="EMBL" id="JAUSTF010000017">
    <property type="protein sequence ID" value="MDQ0182867.1"/>
    <property type="molecule type" value="Genomic_DNA"/>
</dbReference>